<evidence type="ECO:0000256" key="1">
    <source>
        <dbReference type="ARBA" id="ARBA00004123"/>
    </source>
</evidence>
<dbReference type="EMBL" id="CP063413">
    <property type="protein sequence ID" value="QSZ37834.1"/>
    <property type="molecule type" value="Genomic_DNA"/>
</dbReference>
<keyword evidence="7" id="KW-0539">Nucleus</keyword>
<feature type="region of interest" description="Disordered" evidence="9">
    <location>
        <begin position="131"/>
        <end position="151"/>
    </location>
</feature>
<evidence type="ECO:0000313" key="11">
    <source>
        <dbReference type="EMBL" id="QSZ37834.1"/>
    </source>
</evidence>
<dbReference type="PANTHER" id="PTHR31845">
    <property type="entry name" value="FINGER DOMAIN PROTEIN, PUTATIVE-RELATED"/>
    <property type="match status" value="1"/>
</dbReference>
<evidence type="ECO:0000256" key="4">
    <source>
        <dbReference type="ARBA" id="ARBA00023015"/>
    </source>
</evidence>
<proteinExistence type="predicted"/>
<dbReference type="FunFam" id="4.10.240.10:FF:000003">
    <property type="entry name" value="C6 transcription factor (Leu3)"/>
    <property type="match status" value="1"/>
</dbReference>
<feature type="coiled-coil region" evidence="8">
    <location>
        <begin position="90"/>
        <end position="127"/>
    </location>
</feature>
<evidence type="ECO:0000256" key="2">
    <source>
        <dbReference type="ARBA" id="ARBA00022723"/>
    </source>
</evidence>
<dbReference type="PROSITE" id="PS50048">
    <property type="entry name" value="ZN2_CY6_FUNGAL_2"/>
    <property type="match status" value="1"/>
</dbReference>
<dbReference type="OrthoDB" id="2341546at2759"/>
<feature type="compositionally biased region" description="Basic and acidic residues" evidence="9">
    <location>
        <begin position="27"/>
        <end position="36"/>
    </location>
</feature>
<dbReference type="GO" id="GO:0000981">
    <property type="term" value="F:DNA-binding transcription factor activity, RNA polymerase II-specific"/>
    <property type="evidence" value="ECO:0007669"/>
    <property type="project" value="InterPro"/>
</dbReference>
<reference evidence="11" key="1">
    <citation type="submission" date="2020-10" db="EMBL/GenBank/DDBJ databases">
        <title>Genome Sequence of Monilinia vaccinii-corymbosi Sheds Light on Mummy Berry Disease Infection of Blueberry and Mating Type.</title>
        <authorList>
            <person name="Yow A.G."/>
            <person name="Zhang Y."/>
            <person name="Bansal K."/>
            <person name="Eacker S.M."/>
            <person name="Sullivan S."/>
            <person name="Liachko I."/>
            <person name="Cubeta M.A."/>
            <person name="Rollins J.A."/>
            <person name="Ashrafi H."/>
        </authorList>
    </citation>
    <scope>NUCLEOTIDE SEQUENCE</scope>
    <source>
        <strain evidence="11">RL-1</strain>
    </source>
</reference>
<organism evidence="11 12">
    <name type="scientific">Monilinia vaccinii-corymbosi</name>
    <dbReference type="NCBI Taxonomy" id="61207"/>
    <lineage>
        <taxon>Eukaryota</taxon>
        <taxon>Fungi</taxon>
        <taxon>Dikarya</taxon>
        <taxon>Ascomycota</taxon>
        <taxon>Pezizomycotina</taxon>
        <taxon>Leotiomycetes</taxon>
        <taxon>Helotiales</taxon>
        <taxon>Sclerotiniaceae</taxon>
        <taxon>Monilinia</taxon>
    </lineage>
</organism>
<dbReference type="GO" id="GO:0000976">
    <property type="term" value="F:transcription cis-regulatory region binding"/>
    <property type="evidence" value="ECO:0007669"/>
    <property type="project" value="TreeGrafter"/>
</dbReference>
<feature type="compositionally biased region" description="Basic and acidic residues" evidence="9">
    <location>
        <begin position="9"/>
        <end position="19"/>
    </location>
</feature>
<accession>A0A8A3PSJ3</accession>
<keyword evidence="4" id="KW-0805">Transcription regulation</keyword>
<keyword evidence="5" id="KW-0238">DNA-binding</keyword>
<dbReference type="GO" id="GO:0008270">
    <property type="term" value="F:zinc ion binding"/>
    <property type="evidence" value="ECO:0007669"/>
    <property type="project" value="InterPro"/>
</dbReference>
<evidence type="ECO:0000256" key="3">
    <source>
        <dbReference type="ARBA" id="ARBA00022833"/>
    </source>
</evidence>
<dbReference type="PROSITE" id="PS00463">
    <property type="entry name" value="ZN2_CY6_FUNGAL_1"/>
    <property type="match status" value="1"/>
</dbReference>
<keyword evidence="12" id="KW-1185">Reference proteome</keyword>
<dbReference type="GO" id="GO:0005634">
    <property type="term" value="C:nucleus"/>
    <property type="evidence" value="ECO:0007669"/>
    <property type="project" value="UniProtKB-SubCell"/>
</dbReference>
<dbReference type="InterPro" id="IPR001138">
    <property type="entry name" value="Zn2Cys6_DnaBD"/>
</dbReference>
<keyword evidence="6" id="KW-0804">Transcription</keyword>
<dbReference type="SMART" id="SM00066">
    <property type="entry name" value="GAL4"/>
    <property type="match status" value="1"/>
</dbReference>
<dbReference type="Proteomes" id="UP000672032">
    <property type="component" value="Chromosome 9"/>
</dbReference>
<dbReference type="InterPro" id="IPR036864">
    <property type="entry name" value="Zn2-C6_fun-type_DNA-bd_sf"/>
</dbReference>
<dbReference type="Gene3D" id="4.10.240.10">
    <property type="entry name" value="Zn(2)-C6 fungal-type DNA-binding domain"/>
    <property type="match status" value="1"/>
</dbReference>
<evidence type="ECO:0000313" key="12">
    <source>
        <dbReference type="Proteomes" id="UP000672032"/>
    </source>
</evidence>
<keyword evidence="8" id="KW-0175">Coiled coil</keyword>
<dbReference type="CDD" id="cd12148">
    <property type="entry name" value="fungal_TF_MHR"/>
    <property type="match status" value="1"/>
</dbReference>
<feature type="domain" description="Zn(2)-C6 fungal-type" evidence="10">
    <location>
        <begin position="44"/>
        <end position="77"/>
    </location>
</feature>
<dbReference type="PANTHER" id="PTHR31845:SF21">
    <property type="entry name" value="REGULATORY PROTEIN LEU3"/>
    <property type="match status" value="1"/>
</dbReference>
<evidence type="ECO:0000256" key="7">
    <source>
        <dbReference type="ARBA" id="ARBA00023242"/>
    </source>
</evidence>
<dbReference type="Pfam" id="PF00172">
    <property type="entry name" value="Zn_clus"/>
    <property type="match status" value="1"/>
</dbReference>
<dbReference type="CDD" id="cd00067">
    <property type="entry name" value="GAL4"/>
    <property type="match status" value="1"/>
</dbReference>
<evidence type="ECO:0000256" key="8">
    <source>
        <dbReference type="SAM" id="Coils"/>
    </source>
</evidence>
<feature type="region of interest" description="Disordered" evidence="9">
    <location>
        <begin position="1"/>
        <end position="36"/>
    </location>
</feature>
<dbReference type="AlphaFoldDB" id="A0A8A3PSJ3"/>
<name>A0A8A3PSJ3_9HELO</name>
<evidence type="ECO:0000256" key="9">
    <source>
        <dbReference type="SAM" id="MobiDB-lite"/>
    </source>
</evidence>
<comment type="subcellular location">
    <subcellularLocation>
        <location evidence="1">Nucleus</location>
    </subcellularLocation>
</comment>
<dbReference type="SUPFAM" id="SSF57701">
    <property type="entry name" value="Zn2/Cys6 DNA-binding domain"/>
    <property type="match status" value="1"/>
</dbReference>
<dbReference type="InterPro" id="IPR051089">
    <property type="entry name" value="prtT"/>
</dbReference>
<keyword evidence="2" id="KW-0479">Metal-binding</keyword>
<gene>
    <name evidence="11" type="ORF">DSL72_008934</name>
</gene>
<evidence type="ECO:0000256" key="5">
    <source>
        <dbReference type="ARBA" id="ARBA00023125"/>
    </source>
</evidence>
<protein>
    <recommendedName>
        <fullName evidence="10">Zn(2)-C6 fungal-type domain-containing protein</fullName>
    </recommendedName>
</protein>
<sequence length="691" mass="77911">MTPTSIIDDGDHPHSDDTTSHTSIGKRSRDQMERPSKIPASIKSCNECRQQKLGCNVVKEPFTACSRCTRLGIPCKLDSDFKRVAKRHKHSEMQKEIVELKELVAKQSEMQKEMEELRELVAKQSAQLAAANCPDNKGREKNASSYPDSKPKDQKIDDILVSGEQLAFLFDQLSFFLSSNNSFLNSISFFFCRYFSRYHHICPILDPSQTCDQTFAQDPILGWGIVLVSARRYPQDPTLILNLSKAYMKFLWNSISDMPQRSASIKALALLCTWPVPLIRGFTKSRNDKASATMGLSELDPTWMLSGIMMQIALQTGMHRPRHAQDFLKQTRDVSEAELRDRKLIWAMCNIVSQSVSTANGQPTITIYDWGLGDGLERNSEILPQGIKDRLKIEKFCQKVSKRLYGNSSEVTGVLSDVDEQLSVTNALECQYQQLELESVKFSSLNKLYLLAARLHLHTFAFYVPEFSSNHLAALSSAYSSATRFIQALLDYDLHSEAILPYCSYYILKNLICASCVLLKILNSAYAMQFDSTQGRSLFNAAILALRSTSLATNDFSDRIAEALARMWRSAGSGDLNRPRESFSPIDIKIQSRMSISHVHDCFLRWRKTINPPAMIKNVSESTCSDPINNPEASYTSLNGDVLQQESAATATYFQSGSFEEAMNFPPMIADFDLLNSLDWNFDENLLNAWT</sequence>
<evidence type="ECO:0000259" key="10">
    <source>
        <dbReference type="PROSITE" id="PS50048"/>
    </source>
</evidence>
<evidence type="ECO:0000256" key="6">
    <source>
        <dbReference type="ARBA" id="ARBA00023163"/>
    </source>
</evidence>
<dbReference type="GO" id="GO:0001216">
    <property type="term" value="F:DNA-binding transcription activator activity"/>
    <property type="evidence" value="ECO:0007669"/>
    <property type="project" value="UniProtKB-ARBA"/>
</dbReference>
<keyword evidence="3" id="KW-0862">Zinc</keyword>